<dbReference type="PANTHER" id="PTHR31531">
    <property type="entry name" value="E3 UBIQUITIN-PROTEIN LIGASE E3D FAMILY MEMBER"/>
    <property type="match status" value="1"/>
</dbReference>
<evidence type="ECO:0000313" key="2">
    <source>
        <dbReference type="EMBL" id="KAF0697772.1"/>
    </source>
</evidence>
<dbReference type="Proteomes" id="UP000332933">
    <property type="component" value="Unassembled WGS sequence"/>
</dbReference>
<reference evidence="3 4" key="1">
    <citation type="submission" date="2019-03" db="EMBL/GenBank/DDBJ databases">
        <authorList>
            <person name="Gaulin E."/>
            <person name="Dumas B."/>
        </authorList>
    </citation>
    <scope>NUCLEOTIDE SEQUENCE [LARGE SCALE GENOMIC DNA]</scope>
    <source>
        <strain evidence="3">CBS 568.67</strain>
    </source>
</reference>
<proteinExistence type="predicted"/>
<feature type="region of interest" description="Disordered" evidence="1">
    <location>
        <begin position="23"/>
        <end position="52"/>
    </location>
</feature>
<reference evidence="2" key="2">
    <citation type="submission" date="2019-06" db="EMBL/GenBank/DDBJ databases">
        <title>Genomics analysis of Aphanomyces spp. identifies a new class of oomycete effector associated with host adaptation.</title>
        <authorList>
            <person name="Gaulin E."/>
        </authorList>
    </citation>
    <scope>NUCLEOTIDE SEQUENCE</scope>
    <source>
        <strain evidence="2">CBS 578.67</strain>
    </source>
</reference>
<organism evidence="3 4">
    <name type="scientific">Aphanomyces stellatus</name>
    <dbReference type="NCBI Taxonomy" id="120398"/>
    <lineage>
        <taxon>Eukaryota</taxon>
        <taxon>Sar</taxon>
        <taxon>Stramenopiles</taxon>
        <taxon>Oomycota</taxon>
        <taxon>Saprolegniomycetes</taxon>
        <taxon>Saprolegniales</taxon>
        <taxon>Verrucalvaceae</taxon>
        <taxon>Aphanomyces</taxon>
    </lineage>
</organism>
<sequence length="424" mass="45994">MSSQLSAAAALLKEVQDAQREVEDARRQYAQAQEALNRAREEHAEAENSKKKSADDVDALAVKLDSALAAVVLRPEYIVEFQANIGCYQCYVHIDLNQSKATPSLRMDPSTGDVQLRTSPEHILMQLALENAVDLQASTLRVHKDHIHARIPLTTAAKNNRKATMTAGMAARSVPRGELDVGSYTELACRSCQASLLANNTTWEKALPLPSANWLEMVDFWGAAEGAFEHIPRDGIQAARGRVYVAPADLLLHASNVANVVAAAKEGEGNAMFVQAACGKCAAPVGSMYKENVRLWKHCIESRAGIFSGYMCDAVLVTQILEVIESDGFFRFDVSDGRENGRHLVLQVLSWDATIQTSECPTPKHVVKVLFGGAKEPDPALPSRPLNCAPDLLEAIFVRLDASAGLLPASMTGLSQLKMGFLFG</sequence>
<dbReference type="SUPFAM" id="SSF103657">
    <property type="entry name" value="BAR/IMD domain-like"/>
    <property type="match status" value="1"/>
</dbReference>
<dbReference type="GO" id="GO:0031624">
    <property type="term" value="F:ubiquitin conjugating enzyme binding"/>
    <property type="evidence" value="ECO:0007669"/>
    <property type="project" value="TreeGrafter"/>
</dbReference>
<dbReference type="InterPro" id="IPR019193">
    <property type="entry name" value="UBQ-conj_enz_E2-bd_prot"/>
</dbReference>
<dbReference type="GO" id="GO:0061630">
    <property type="term" value="F:ubiquitin protein ligase activity"/>
    <property type="evidence" value="ECO:0007669"/>
    <property type="project" value="TreeGrafter"/>
</dbReference>
<gene>
    <name evidence="3" type="primary">Aste57867_11565</name>
    <name evidence="2" type="ORF">As57867_011522</name>
    <name evidence="3" type="ORF">ASTE57867_11565</name>
</gene>
<accession>A0A485KTB8</accession>
<dbReference type="GO" id="GO:0030332">
    <property type="term" value="F:cyclin binding"/>
    <property type="evidence" value="ECO:0007669"/>
    <property type="project" value="TreeGrafter"/>
</dbReference>
<dbReference type="EMBL" id="VJMH01005292">
    <property type="protein sequence ID" value="KAF0697772.1"/>
    <property type="molecule type" value="Genomic_DNA"/>
</dbReference>
<dbReference type="InterPro" id="IPR027267">
    <property type="entry name" value="AH/BAR_dom_sf"/>
</dbReference>
<evidence type="ECO:0000256" key="1">
    <source>
        <dbReference type="SAM" id="MobiDB-lite"/>
    </source>
</evidence>
<dbReference type="Pfam" id="PF09814">
    <property type="entry name" value="HECT_2"/>
    <property type="match status" value="1"/>
</dbReference>
<name>A0A485KTB8_9STRA</name>
<evidence type="ECO:0000313" key="3">
    <source>
        <dbReference type="EMBL" id="VFT88424.1"/>
    </source>
</evidence>
<dbReference type="GO" id="GO:0006513">
    <property type="term" value="P:protein monoubiquitination"/>
    <property type="evidence" value="ECO:0007669"/>
    <property type="project" value="TreeGrafter"/>
</dbReference>
<evidence type="ECO:0000313" key="4">
    <source>
        <dbReference type="Proteomes" id="UP000332933"/>
    </source>
</evidence>
<dbReference type="PANTHER" id="PTHR31531:SF2">
    <property type="entry name" value="E3 UBIQUITIN-PROTEIN LIGASE E3D"/>
    <property type="match status" value="1"/>
</dbReference>
<dbReference type="GO" id="GO:0005829">
    <property type="term" value="C:cytosol"/>
    <property type="evidence" value="ECO:0007669"/>
    <property type="project" value="TreeGrafter"/>
</dbReference>
<dbReference type="OrthoDB" id="66510at2759"/>
<dbReference type="AlphaFoldDB" id="A0A485KTB8"/>
<feature type="compositionally biased region" description="Basic and acidic residues" evidence="1">
    <location>
        <begin position="37"/>
        <end position="52"/>
    </location>
</feature>
<dbReference type="GO" id="GO:0000209">
    <property type="term" value="P:protein polyubiquitination"/>
    <property type="evidence" value="ECO:0007669"/>
    <property type="project" value="TreeGrafter"/>
</dbReference>
<dbReference type="GO" id="GO:0000151">
    <property type="term" value="C:ubiquitin ligase complex"/>
    <property type="evidence" value="ECO:0007669"/>
    <property type="project" value="TreeGrafter"/>
</dbReference>
<dbReference type="GO" id="GO:0051865">
    <property type="term" value="P:protein autoubiquitination"/>
    <property type="evidence" value="ECO:0007669"/>
    <property type="project" value="TreeGrafter"/>
</dbReference>
<dbReference type="GO" id="GO:0043161">
    <property type="term" value="P:proteasome-mediated ubiquitin-dependent protein catabolic process"/>
    <property type="evidence" value="ECO:0007669"/>
    <property type="project" value="TreeGrafter"/>
</dbReference>
<dbReference type="EMBL" id="CAADRA010005313">
    <property type="protein sequence ID" value="VFT88424.1"/>
    <property type="molecule type" value="Genomic_DNA"/>
</dbReference>
<protein>
    <submittedName>
        <fullName evidence="3">Aste57867_11565 protein</fullName>
    </submittedName>
</protein>
<keyword evidence="4" id="KW-1185">Reference proteome</keyword>
<dbReference type="GO" id="GO:0005634">
    <property type="term" value="C:nucleus"/>
    <property type="evidence" value="ECO:0007669"/>
    <property type="project" value="TreeGrafter"/>
</dbReference>